<evidence type="ECO:0000256" key="3">
    <source>
        <dbReference type="ARBA" id="ARBA00022827"/>
    </source>
</evidence>
<dbReference type="InterPro" id="IPR036318">
    <property type="entry name" value="FAD-bd_PCMH-like_sf"/>
</dbReference>
<dbReference type="InterPro" id="IPR016169">
    <property type="entry name" value="FAD-bd_PCMH_sub2"/>
</dbReference>
<dbReference type="InterPro" id="IPR050416">
    <property type="entry name" value="FAD-linked_Oxidoreductase"/>
</dbReference>
<keyword evidence="7" id="KW-1185">Reference proteome</keyword>
<keyword evidence="2" id="KW-0285">Flavoprotein</keyword>
<feature type="domain" description="FAD linked oxidase N-terminal" evidence="5">
    <location>
        <begin position="7"/>
        <end position="86"/>
    </location>
</feature>
<dbReference type="AlphaFoldDB" id="A0A8H3G343"/>
<dbReference type="Gene3D" id="3.30.465.10">
    <property type="match status" value="1"/>
</dbReference>
<evidence type="ECO:0000313" key="7">
    <source>
        <dbReference type="Proteomes" id="UP000664203"/>
    </source>
</evidence>
<protein>
    <recommendedName>
        <fullName evidence="5">FAD linked oxidase N-terminal domain-containing protein</fullName>
    </recommendedName>
</protein>
<evidence type="ECO:0000259" key="5">
    <source>
        <dbReference type="Pfam" id="PF01565"/>
    </source>
</evidence>
<evidence type="ECO:0000256" key="1">
    <source>
        <dbReference type="ARBA" id="ARBA00005466"/>
    </source>
</evidence>
<gene>
    <name evidence="6" type="ORF">ALECFALPRED_006553</name>
</gene>
<dbReference type="SUPFAM" id="SSF56176">
    <property type="entry name" value="FAD-binding/transporter-associated domain-like"/>
    <property type="match status" value="1"/>
</dbReference>
<comment type="caution">
    <text evidence="6">The sequence shown here is derived from an EMBL/GenBank/DDBJ whole genome shotgun (WGS) entry which is preliminary data.</text>
</comment>
<evidence type="ECO:0000256" key="4">
    <source>
        <dbReference type="ARBA" id="ARBA00023002"/>
    </source>
</evidence>
<proteinExistence type="inferred from homology"/>
<dbReference type="InterPro" id="IPR006094">
    <property type="entry name" value="Oxid_FAD_bind_N"/>
</dbReference>
<keyword evidence="4" id="KW-0560">Oxidoreductase</keyword>
<dbReference type="GO" id="GO:0050660">
    <property type="term" value="F:flavin adenine dinucleotide binding"/>
    <property type="evidence" value="ECO:0007669"/>
    <property type="project" value="InterPro"/>
</dbReference>
<reference evidence="6" key="1">
    <citation type="submission" date="2021-03" db="EMBL/GenBank/DDBJ databases">
        <authorList>
            <person name="Tagirdzhanova G."/>
        </authorList>
    </citation>
    <scope>NUCLEOTIDE SEQUENCE</scope>
</reference>
<comment type="similarity">
    <text evidence="1">Belongs to the oxygen-dependent FAD-linked oxidoreductase family.</text>
</comment>
<evidence type="ECO:0000313" key="6">
    <source>
        <dbReference type="EMBL" id="CAF9935787.1"/>
    </source>
</evidence>
<evidence type="ECO:0000256" key="2">
    <source>
        <dbReference type="ARBA" id="ARBA00022630"/>
    </source>
</evidence>
<sequence>MGFVLQLKIVSGERNADAETVQQPGLTIDMTGLASVTVNGDKTIASVGAGASWLDVYLYLDGLGVAVAGGRNAAVGVGGLTLGGLSFFLSRNFTRC</sequence>
<organism evidence="6 7">
    <name type="scientific">Alectoria fallacina</name>
    <dbReference type="NCBI Taxonomy" id="1903189"/>
    <lineage>
        <taxon>Eukaryota</taxon>
        <taxon>Fungi</taxon>
        <taxon>Dikarya</taxon>
        <taxon>Ascomycota</taxon>
        <taxon>Pezizomycotina</taxon>
        <taxon>Lecanoromycetes</taxon>
        <taxon>OSLEUM clade</taxon>
        <taxon>Lecanoromycetidae</taxon>
        <taxon>Lecanorales</taxon>
        <taxon>Lecanorineae</taxon>
        <taxon>Parmeliaceae</taxon>
        <taxon>Alectoria</taxon>
    </lineage>
</organism>
<dbReference type="PANTHER" id="PTHR42973:SF22">
    <property type="entry name" value="FAD-BINDING PCMH-TYPE DOMAIN-CONTAINING PROTEIN-RELATED"/>
    <property type="match status" value="1"/>
</dbReference>
<dbReference type="GO" id="GO:0016491">
    <property type="term" value="F:oxidoreductase activity"/>
    <property type="evidence" value="ECO:0007669"/>
    <property type="project" value="UniProtKB-KW"/>
</dbReference>
<name>A0A8H3G343_9LECA</name>
<dbReference type="Proteomes" id="UP000664203">
    <property type="component" value="Unassembled WGS sequence"/>
</dbReference>
<accession>A0A8H3G343</accession>
<dbReference type="OrthoDB" id="2151789at2759"/>
<keyword evidence="3" id="KW-0274">FAD</keyword>
<dbReference type="Pfam" id="PF01565">
    <property type="entry name" value="FAD_binding_4"/>
    <property type="match status" value="1"/>
</dbReference>
<dbReference type="PANTHER" id="PTHR42973">
    <property type="entry name" value="BINDING OXIDOREDUCTASE, PUTATIVE (AFU_ORTHOLOGUE AFUA_1G17690)-RELATED"/>
    <property type="match status" value="1"/>
</dbReference>
<dbReference type="EMBL" id="CAJPDR010000418">
    <property type="protein sequence ID" value="CAF9935787.1"/>
    <property type="molecule type" value="Genomic_DNA"/>
</dbReference>